<evidence type="ECO:0000256" key="3">
    <source>
        <dbReference type="ARBA" id="ARBA00022771"/>
    </source>
</evidence>
<keyword evidence="3 5" id="KW-0863">Zinc-finger</keyword>
<dbReference type="SMART" id="SM00355">
    <property type="entry name" value="ZnF_C2H2"/>
    <property type="match status" value="5"/>
</dbReference>
<evidence type="ECO:0000256" key="4">
    <source>
        <dbReference type="ARBA" id="ARBA00022833"/>
    </source>
</evidence>
<evidence type="ECO:0000259" key="7">
    <source>
        <dbReference type="PROSITE" id="PS50157"/>
    </source>
</evidence>
<keyword evidence="2" id="KW-0677">Repeat</keyword>
<protein>
    <recommendedName>
        <fullName evidence="7">C2H2-type domain-containing protein</fullName>
    </recommendedName>
</protein>
<gene>
    <name evidence="8" type="ORF">NKR23_g5087</name>
</gene>
<evidence type="ECO:0000256" key="1">
    <source>
        <dbReference type="ARBA" id="ARBA00022723"/>
    </source>
</evidence>
<name>A0AA38S390_9PEZI</name>
<organism evidence="8 9">
    <name type="scientific">Pleurostoma richardsiae</name>
    <dbReference type="NCBI Taxonomy" id="41990"/>
    <lineage>
        <taxon>Eukaryota</taxon>
        <taxon>Fungi</taxon>
        <taxon>Dikarya</taxon>
        <taxon>Ascomycota</taxon>
        <taxon>Pezizomycotina</taxon>
        <taxon>Sordariomycetes</taxon>
        <taxon>Sordariomycetidae</taxon>
        <taxon>Calosphaeriales</taxon>
        <taxon>Pleurostomataceae</taxon>
        <taxon>Pleurostoma</taxon>
    </lineage>
</organism>
<proteinExistence type="predicted"/>
<comment type="caution">
    <text evidence="8">The sequence shown here is derived from an EMBL/GenBank/DDBJ whole genome shotgun (WGS) entry which is preliminary data.</text>
</comment>
<dbReference type="EMBL" id="JANBVO010000013">
    <property type="protein sequence ID" value="KAJ9148445.1"/>
    <property type="molecule type" value="Genomic_DNA"/>
</dbReference>
<evidence type="ECO:0000256" key="6">
    <source>
        <dbReference type="SAM" id="MobiDB-lite"/>
    </source>
</evidence>
<keyword evidence="4" id="KW-0862">Zinc</keyword>
<evidence type="ECO:0000313" key="9">
    <source>
        <dbReference type="Proteomes" id="UP001174694"/>
    </source>
</evidence>
<evidence type="ECO:0000256" key="5">
    <source>
        <dbReference type="PROSITE-ProRule" id="PRU00042"/>
    </source>
</evidence>
<sequence>MASSTALLKCPSCVETFTTERELREHKSRMVYELFFESNDVLEIPQDGQIDHLYCDKCDVDFRHFRAYMRHLHERHPEKQNLICPGCLQKFHRAGGLIAHIEQDSCQTIRGSDITQRREEKVERMIRKLEPLRKAGEYLGIPKPNPDYAATYLSSHKDPLAGTSRSASWIPKPDAEQEWGPAAQALGPEAQFPRMPHREYLDGYTKVPDLLTGDEDSPMEMKPGNSWASSENAQKLFPNAPQQTLDDLHRDPTKPPAETQEVPNPHDPSAPGFNPNTYFSPYTKKYMCPHLNCYKKFNQGNALVGHLNSAAHCGTRVQCPQCLKYFGSTTALVQHTESNGVRCHMKHQDDYRDFLEQLTGGLTDTGGMHRDDTVRYVVTDDAIETFGPANGLVTFRQRSQAAAEKVVNDAVEWKKNYWKTRADKIQW</sequence>
<dbReference type="Gene3D" id="3.30.160.60">
    <property type="entry name" value="Classic Zinc Finger"/>
    <property type="match status" value="1"/>
</dbReference>
<dbReference type="PANTHER" id="PTHR24409">
    <property type="entry name" value="ZINC FINGER PROTEIN 142"/>
    <property type="match status" value="1"/>
</dbReference>
<dbReference type="Proteomes" id="UP001174694">
    <property type="component" value="Unassembled WGS sequence"/>
</dbReference>
<evidence type="ECO:0000256" key="2">
    <source>
        <dbReference type="ARBA" id="ARBA00022737"/>
    </source>
</evidence>
<keyword evidence="1" id="KW-0479">Metal-binding</keyword>
<feature type="domain" description="C2H2-type" evidence="7">
    <location>
        <begin position="286"/>
        <end position="317"/>
    </location>
</feature>
<dbReference type="InterPro" id="IPR013087">
    <property type="entry name" value="Znf_C2H2_type"/>
</dbReference>
<dbReference type="PROSITE" id="PS00028">
    <property type="entry name" value="ZINC_FINGER_C2H2_1"/>
    <property type="match status" value="2"/>
</dbReference>
<accession>A0AA38S390</accession>
<dbReference type="PROSITE" id="PS50157">
    <property type="entry name" value="ZINC_FINGER_C2H2_2"/>
    <property type="match status" value="1"/>
</dbReference>
<feature type="region of interest" description="Disordered" evidence="6">
    <location>
        <begin position="243"/>
        <end position="275"/>
    </location>
</feature>
<evidence type="ECO:0000313" key="8">
    <source>
        <dbReference type="EMBL" id="KAJ9148445.1"/>
    </source>
</evidence>
<dbReference type="AlphaFoldDB" id="A0AA38S390"/>
<reference evidence="8" key="1">
    <citation type="submission" date="2022-07" db="EMBL/GenBank/DDBJ databases">
        <title>Fungi with potential for degradation of polypropylene.</title>
        <authorList>
            <person name="Gostincar C."/>
        </authorList>
    </citation>
    <scope>NUCLEOTIDE SEQUENCE</scope>
    <source>
        <strain evidence="8">EXF-13308</strain>
    </source>
</reference>
<feature type="region of interest" description="Disordered" evidence="6">
    <location>
        <begin position="208"/>
        <end position="231"/>
    </location>
</feature>
<dbReference type="GO" id="GO:0008270">
    <property type="term" value="F:zinc ion binding"/>
    <property type="evidence" value="ECO:0007669"/>
    <property type="project" value="UniProtKB-KW"/>
</dbReference>
<keyword evidence="9" id="KW-1185">Reference proteome</keyword>